<dbReference type="InterPro" id="IPR017441">
    <property type="entry name" value="Protein_kinase_ATP_BS"/>
</dbReference>
<evidence type="ECO:0000313" key="12">
    <source>
        <dbReference type="Proteomes" id="UP000235388"/>
    </source>
</evidence>
<evidence type="ECO:0000256" key="2">
    <source>
        <dbReference type="ARBA" id="ARBA00022553"/>
    </source>
</evidence>
<comment type="caution">
    <text evidence="11">The sequence shown here is derived from an EMBL/GenBank/DDBJ whole genome shotgun (WGS) entry which is preliminary data.</text>
</comment>
<dbReference type="InterPro" id="IPR000719">
    <property type="entry name" value="Prot_kinase_dom"/>
</dbReference>
<dbReference type="STRING" id="200324.A0A2N5W670"/>
<dbReference type="Gene3D" id="2.60.40.150">
    <property type="entry name" value="C2 domain"/>
    <property type="match status" value="1"/>
</dbReference>
<evidence type="ECO:0000259" key="9">
    <source>
        <dbReference type="PROSITE" id="PS50011"/>
    </source>
</evidence>
<dbReference type="SMART" id="SM00239">
    <property type="entry name" value="C2"/>
    <property type="match status" value="1"/>
</dbReference>
<dbReference type="PROSITE" id="PS50011">
    <property type="entry name" value="PROTEIN_KINASE_DOM"/>
    <property type="match status" value="1"/>
</dbReference>
<keyword evidence="2" id="KW-0597">Phosphoprotein</keyword>
<evidence type="ECO:0000313" key="11">
    <source>
        <dbReference type="EMBL" id="PLW57712.1"/>
    </source>
</evidence>
<evidence type="ECO:0000256" key="4">
    <source>
        <dbReference type="ARBA" id="ARBA00022741"/>
    </source>
</evidence>
<dbReference type="GO" id="GO:0004674">
    <property type="term" value="F:protein serine/threonine kinase activity"/>
    <property type="evidence" value="ECO:0007669"/>
    <property type="project" value="UniProtKB-KW"/>
</dbReference>
<keyword evidence="4 7" id="KW-0547">Nucleotide-binding</keyword>
<feature type="domain" description="AGC-kinase C-terminal" evidence="10">
    <location>
        <begin position="613"/>
        <end position="768"/>
    </location>
</feature>
<feature type="compositionally biased region" description="Low complexity" evidence="8">
    <location>
        <begin position="174"/>
        <end position="190"/>
    </location>
</feature>
<accession>A0A2N5W670</accession>
<feature type="compositionally biased region" description="Polar residues" evidence="8">
    <location>
        <begin position="252"/>
        <end position="265"/>
    </location>
</feature>
<dbReference type="PROSITE" id="PS00108">
    <property type="entry name" value="PROTEIN_KINASE_ST"/>
    <property type="match status" value="1"/>
</dbReference>
<dbReference type="SUPFAM" id="SSF49562">
    <property type="entry name" value="C2 domain (Calcium/lipid-binding domain, CaLB)"/>
    <property type="match status" value="1"/>
</dbReference>
<dbReference type="PROSITE" id="PS51285">
    <property type="entry name" value="AGC_KINASE_CTER"/>
    <property type="match status" value="1"/>
</dbReference>
<reference evidence="11 12" key="1">
    <citation type="submission" date="2017-11" db="EMBL/GenBank/DDBJ databases">
        <title>De novo assembly and phasing of dikaryotic genomes from two isolates of Puccinia coronata f. sp. avenae, the causal agent of oat crown rust.</title>
        <authorList>
            <person name="Miller M.E."/>
            <person name="Zhang Y."/>
            <person name="Omidvar V."/>
            <person name="Sperschneider J."/>
            <person name="Schwessinger B."/>
            <person name="Raley C."/>
            <person name="Palmer J.M."/>
            <person name="Garnica D."/>
            <person name="Upadhyaya N."/>
            <person name="Rathjen J."/>
            <person name="Taylor J.M."/>
            <person name="Park R.F."/>
            <person name="Dodds P.N."/>
            <person name="Hirsch C.D."/>
            <person name="Kianian S.F."/>
            <person name="Figueroa M."/>
        </authorList>
    </citation>
    <scope>NUCLEOTIDE SEQUENCE [LARGE SCALE GENOMIC DNA]</scope>
    <source>
        <strain evidence="11">12NC29</strain>
    </source>
</reference>
<gene>
    <name evidence="11" type="ORF">PCANC_01374</name>
</gene>
<evidence type="ECO:0000256" key="3">
    <source>
        <dbReference type="ARBA" id="ARBA00022679"/>
    </source>
</evidence>
<proteinExistence type="predicted"/>
<feature type="binding site" evidence="7">
    <location>
        <position position="382"/>
    </location>
    <ligand>
        <name>ATP</name>
        <dbReference type="ChEBI" id="CHEBI:30616"/>
    </ligand>
</feature>
<evidence type="ECO:0000256" key="1">
    <source>
        <dbReference type="ARBA" id="ARBA00022527"/>
    </source>
</evidence>
<evidence type="ECO:0000259" key="10">
    <source>
        <dbReference type="PROSITE" id="PS51285"/>
    </source>
</evidence>
<organism evidence="11 12">
    <name type="scientific">Puccinia coronata f. sp. avenae</name>
    <dbReference type="NCBI Taxonomy" id="200324"/>
    <lineage>
        <taxon>Eukaryota</taxon>
        <taxon>Fungi</taxon>
        <taxon>Dikarya</taxon>
        <taxon>Basidiomycota</taxon>
        <taxon>Pucciniomycotina</taxon>
        <taxon>Pucciniomycetes</taxon>
        <taxon>Pucciniales</taxon>
        <taxon>Pucciniaceae</taxon>
        <taxon>Puccinia</taxon>
    </lineage>
</organism>
<dbReference type="PANTHER" id="PTHR24351">
    <property type="entry name" value="RIBOSOMAL PROTEIN S6 KINASE"/>
    <property type="match status" value="1"/>
</dbReference>
<dbReference type="SUPFAM" id="SSF56112">
    <property type="entry name" value="Protein kinase-like (PK-like)"/>
    <property type="match status" value="1"/>
</dbReference>
<feature type="compositionally biased region" description="Low complexity" evidence="8">
    <location>
        <begin position="266"/>
        <end position="276"/>
    </location>
</feature>
<dbReference type="PROSITE" id="PS00107">
    <property type="entry name" value="PROTEIN_KINASE_ATP"/>
    <property type="match status" value="1"/>
</dbReference>
<dbReference type="SMART" id="SM00133">
    <property type="entry name" value="S_TK_X"/>
    <property type="match status" value="1"/>
</dbReference>
<keyword evidence="5" id="KW-0418">Kinase</keyword>
<dbReference type="Gene3D" id="3.30.200.20">
    <property type="entry name" value="Phosphorylase Kinase, domain 1"/>
    <property type="match status" value="1"/>
</dbReference>
<feature type="region of interest" description="Disordered" evidence="8">
    <location>
        <begin position="174"/>
        <end position="209"/>
    </location>
</feature>
<dbReference type="FunFam" id="1.10.510.10:FF:000008">
    <property type="entry name" value="Non-specific serine/threonine protein kinase"/>
    <property type="match status" value="1"/>
</dbReference>
<dbReference type="CDD" id="cd11651">
    <property type="entry name" value="YPK1_N_like"/>
    <property type="match status" value="1"/>
</dbReference>
<protein>
    <recommendedName>
        <fullName evidence="13">Protein kinase domain-containing protein</fullName>
    </recommendedName>
</protein>
<dbReference type="SMART" id="SM00220">
    <property type="entry name" value="S_TKc"/>
    <property type="match status" value="1"/>
</dbReference>
<evidence type="ECO:0000256" key="5">
    <source>
        <dbReference type="ARBA" id="ARBA00022777"/>
    </source>
</evidence>
<evidence type="ECO:0000256" key="6">
    <source>
        <dbReference type="ARBA" id="ARBA00022840"/>
    </source>
</evidence>
<dbReference type="EMBL" id="PGCJ01000008">
    <property type="protein sequence ID" value="PLW57712.1"/>
    <property type="molecule type" value="Genomic_DNA"/>
</dbReference>
<sequence>MDPFDSHSTGISPTTNKQKIRLTHSQEEYYNELKTPMQQLNETMRHPNYFTNTTTTTTPTTREQQQQQSMATTALKAFVKPQTTSFHFTAQPIARAEKNPSTTTTTTTTTTTPKNTLTLPPQGLLSVKIIAARSLRFASSHSRPYVFAQFDNNEFASREPIAEEDDEIKGVVVPASESSSAARQQQQQQQPPLDINPSDPTKIPSSNGNGLFCLSGQNPIWKQEVDFDVTHHQPAFNAHHALYVSIYDRSLGDTQPQQSTHETCTSSSSYLSGSHSNTNTSIPGIEGVELFLGETEIKLDFENLRKAAGWVDQWYPLTMKTGEKSEAHDSGEIRIQLRYRERQSKKSLDVGDFDFLKMIGKGTFGRVFQVRKKDTRRIYAMKVLSKKEVIDKKEVQHTIGERNILQQSSKCPFLLGLKFSFQSPGELFLVMDYKSGGELFHHLQKEGRFTEERARFYTAEIVLALEHLHQYNIVYRDLKPENILLDATGHIVLCDFGLSKPNLNPDELTTTFCGTTEYLAPEVLLDDHGYSKLVDFWSLGVLLFEMCCGWSPFYAEDNQQMYKNICFGKIKFPRGVIGDDGKQFVKGLLNRNPKHRLGSQNDTEDLKAHDFFKTIDWGQLRARQVIPSFKPHIESDESVSNFDVEFTQLDIAEHLPATIKERLAAAAAEQQQQHAHGIFLEGGRCFDENDRSDDWVKKASYVHPPLLPLQPLVKQIRSPPDHPVPAPLPITTSAAHPVPLSKASDSTHEQDQFLGFSYHGESELSNLVSQSLHLHHQHPHNIHQALTDANDEDEDDDESSPPS</sequence>
<dbReference type="InterPro" id="IPR017892">
    <property type="entry name" value="Pkinase_C"/>
</dbReference>
<keyword evidence="3" id="KW-0808">Transferase</keyword>
<dbReference type="InterPro" id="IPR000008">
    <property type="entry name" value="C2_dom"/>
</dbReference>
<dbReference type="OrthoDB" id="63267at2759"/>
<dbReference type="InterPro" id="IPR011009">
    <property type="entry name" value="Kinase-like_dom_sf"/>
</dbReference>
<feature type="region of interest" description="Disordered" evidence="8">
    <location>
        <begin position="716"/>
        <end position="747"/>
    </location>
</feature>
<dbReference type="Proteomes" id="UP000235388">
    <property type="component" value="Unassembled WGS sequence"/>
</dbReference>
<dbReference type="AlphaFoldDB" id="A0A2N5W670"/>
<dbReference type="Pfam" id="PF00433">
    <property type="entry name" value="Pkinase_C"/>
    <property type="match status" value="1"/>
</dbReference>
<keyword evidence="12" id="KW-1185">Reference proteome</keyword>
<evidence type="ECO:0008006" key="13">
    <source>
        <dbReference type="Google" id="ProtNLM"/>
    </source>
</evidence>
<dbReference type="Pfam" id="PF00069">
    <property type="entry name" value="Pkinase"/>
    <property type="match status" value="1"/>
</dbReference>
<evidence type="ECO:0000256" key="7">
    <source>
        <dbReference type="PROSITE-ProRule" id="PRU10141"/>
    </source>
</evidence>
<feature type="region of interest" description="Disordered" evidence="8">
    <location>
        <begin position="252"/>
        <end position="278"/>
    </location>
</feature>
<keyword evidence="1" id="KW-0723">Serine/threonine-protein kinase</keyword>
<evidence type="ECO:0000256" key="8">
    <source>
        <dbReference type="SAM" id="MobiDB-lite"/>
    </source>
</evidence>
<dbReference type="GO" id="GO:0005524">
    <property type="term" value="F:ATP binding"/>
    <property type="evidence" value="ECO:0007669"/>
    <property type="project" value="UniProtKB-UniRule"/>
</dbReference>
<dbReference type="InterPro" id="IPR008271">
    <property type="entry name" value="Ser/Thr_kinase_AS"/>
</dbReference>
<dbReference type="InterPro" id="IPR000961">
    <property type="entry name" value="AGC-kinase_C"/>
</dbReference>
<keyword evidence="6 7" id="KW-0067">ATP-binding</keyword>
<feature type="compositionally biased region" description="Low complexity" evidence="8">
    <location>
        <begin position="102"/>
        <end position="112"/>
    </location>
</feature>
<dbReference type="InterPro" id="IPR035892">
    <property type="entry name" value="C2_domain_sf"/>
</dbReference>
<feature type="region of interest" description="Disordered" evidence="8">
    <location>
        <begin position="97"/>
        <end position="119"/>
    </location>
</feature>
<name>A0A2N5W670_9BASI</name>
<feature type="domain" description="Protein kinase" evidence="9">
    <location>
        <begin position="353"/>
        <end position="612"/>
    </location>
</feature>
<dbReference type="Gene3D" id="1.10.510.10">
    <property type="entry name" value="Transferase(Phosphotransferase) domain 1"/>
    <property type="match status" value="1"/>
</dbReference>